<comment type="caution">
    <text evidence="1">The sequence shown here is derived from an EMBL/GenBank/DDBJ whole genome shotgun (WGS) entry which is preliminary data.</text>
</comment>
<gene>
    <name evidence="1" type="ORF">A3D44_01080</name>
</gene>
<dbReference type="AlphaFoldDB" id="A0A1G2I383"/>
<organism evidence="1 2">
    <name type="scientific">Candidatus Staskawiczbacteria bacterium RIFCSPHIGHO2_02_FULL_42_22</name>
    <dbReference type="NCBI Taxonomy" id="1802207"/>
    <lineage>
        <taxon>Bacteria</taxon>
        <taxon>Candidatus Staskawicziibacteriota</taxon>
    </lineage>
</organism>
<proteinExistence type="predicted"/>
<accession>A0A1G2I383</accession>
<sequence length="268" mass="30140">MKAEVSAQLQNLKKEKLMVHFIFKPRGGDPVFAEQQSPWMVIIQWVNGCRHVAGNFAVLSWNTVKTGFHWTYQAKYDLAEIIGQVGGIAWNERGMVSAAVPTHYAIEVMNMMERLNPAAQSDHQENLVALRNAKTAFIILQGTCLKIVPVFMEAPPKVADVSWRQHQGKNEVLVYMYEGKPSHCVRSPWKIENIVNSVHGDIIFSDDQYMVDLANQPDIQAAQADDWAACEEVVLTPAPQEPDVIVEPVFEEGGYEDYVDLSEADEPE</sequence>
<evidence type="ECO:0000313" key="1">
    <source>
        <dbReference type="EMBL" id="OGZ69266.1"/>
    </source>
</evidence>
<dbReference type="Proteomes" id="UP000178820">
    <property type="component" value="Unassembled WGS sequence"/>
</dbReference>
<protein>
    <submittedName>
        <fullName evidence="1">Uncharacterized protein</fullName>
    </submittedName>
</protein>
<dbReference type="EMBL" id="MHOT01000013">
    <property type="protein sequence ID" value="OGZ69266.1"/>
    <property type="molecule type" value="Genomic_DNA"/>
</dbReference>
<reference evidence="1 2" key="1">
    <citation type="journal article" date="2016" name="Nat. Commun.">
        <title>Thousands of microbial genomes shed light on interconnected biogeochemical processes in an aquifer system.</title>
        <authorList>
            <person name="Anantharaman K."/>
            <person name="Brown C.T."/>
            <person name="Hug L.A."/>
            <person name="Sharon I."/>
            <person name="Castelle C.J."/>
            <person name="Probst A.J."/>
            <person name="Thomas B.C."/>
            <person name="Singh A."/>
            <person name="Wilkins M.J."/>
            <person name="Karaoz U."/>
            <person name="Brodie E.L."/>
            <person name="Williams K.H."/>
            <person name="Hubbard S.S."/>
            <person name="Banfield J.F."/>
        </authorList>
    </citation>
    <scope>NUCLEOTIDE SEQUENCE [LARGE SCALE GENOMIC DNA]</scope>
</reference>
<name>A0A1G2I383_9BACT</name>
<evidence type="ECO:0000313" key="2">
    <source>
        <dbReference type="Proteomes" id="UP000178820"/>
    </source>
</evidence>